<dbReference type="Proteomes" id="UP001221546">
    <property type="component" value="Chromosome"/>
</dbReference>
<reference evidence="1 2" key="1">
    <citation type="submission" date="2023-04" db="EMBL/GenBank/DDBJ databases">
        <title>Australian commercial rhizobial inoculants.</title>
        <authorList>
            <person name="Kohlmeier M.G."/>
            <person name="O'Hara G.W."/>
            <person name="Colombi E."/>
            <person name="Ramsay J.P."/>
            <person name="Terpolilli J."/>
        </authorList>
    </citation>
    <scope>NUCLEOTIDE SEQUENCE [LARGE SCALE GENOMIC DNA]</scope>
    <source>
        <strain evidence="1 2">CB627</strain>
    </source>
</reference>
<protein>
    <recommendedName>
        <fullName evidence="3">BA14K family protein</fullName>
    </recommendedName>
</protein>
<evidence type="ECO:0008006" key="3">
    <source>
        <dbReference type="Google" id="ProtNLM"/>
    </source>
</evidence>
<dbReference type="RefSeq" id="WP_076831596.1">
    <property type="nucleotide sequence ID" value="NZ_CP121646.1"/>
</dbReference>
<name>A0ABY8JSJ1_9BRAD</name>
<accession>A0ABY8JSJ1</accession>
<sequence length="168" mass="16784">MLDLKRTTMLAASILTASIIAAIPLESASAALLGAMPIGNHVAQSSDVVAVRAAGRRGGAAVGPRGGAVVHRGGAAVGPRGGAYRGRTAVVGPRGNVAVRGRTVVGGGGWARPGRYYWPRGGAIAAGAAIGVVTAATAAAWAGAAPAPGMCWYYTDPSRTQGFWDYCQ</sequence>
<evidence type="ECO:0000313" key="1">
    <source>
        <dbReference type="EMBL" id="WFU67376.1"/>
    </source>
</evidence>
<dbReference type="EMBL" id="CP121646">
    <property type="protein sequence ID" value="WFU67376.1"/>
    <property type="molecule type" value="Genomic_DNA"/>
</dbReference>
<proteinExistence type="predicted"/>
<keyword evidence="2" id="KW-1185">Reference proteome</keyword>
<evidence type="ECO:0000313" key="2">
    <source>
        <dbReference type="Proteomes" id="UP001221546"/>
    </source>
</evidence>
<organism evidence="1 2">
    <name type="scientific">Bradyrhizobium brasilense</name>
    <dbReference type="NCBI Taxonomy" id="1419277"/>
    <lineage>
        <taxon>Bacteria</taxon>
        <taxon>Pseudomonadati</taxon>
        <taxon>Pseudomonadota</taxon>
        <taxon>Alphaproteobacteria</taxon>
        <taxon>Hyphomicrobiales</taxon>
        <taxon>Nitrobacteraceae</taxon>
        <taxon>Bradyrhizobium</taxon>
    </lineage>
</organism>
<gene>
    <name evidence="1" type="ORF">QA636_18570</name>
</gene>